<keyword evidence="6" id="KW-0963">Cytoplasm</keyword>
<evidence type="ECO:0000256" key="9">
    <source>
        <dbReference type="ARBA" id="ARBA00022801"/>
    </source>
</evidence>
<dbReference type="KEGG" id="spu:589724"/>
<dbReference type="AlphaFoldDB" id="A0A7M7HFH6"/>
<dbReference type="GO" id="GO:0005737">
    <property type="term" value="C:cytoplasm"/>
    <property type="evidence" value="ECO:0007669"/>
    <property type="project" value="UniProtKB-SubCell"/>
</dbReference>
<name>A0A7M7HFH6_STRPU</name>
<evidence type="ECO:0000256" key="8">
    <source>
        <dbReference type="ARBA" id="ARBA00022723"/>
    </source>
</evidence>
<feature type="domain" description="DDE Tnp4" evidence="13">
    <location>
        <begin position="148"/>
        <end position="298"/>
    </location>
</feature>
<dbReference type="Pfam" id="PF13359">
    <property type="entry name" value="DDE_Tnp_4"/>
    <property type="match status" value="1"/>
</dbReference>
<dbReference type="GO" id="GO:0004518">
    <property type="term" value="F:nuclease activity"/>
    <property type="evidence" value="ECO:0007669"/>
    <property type="project" value="UniProtKB-KW"/>
</dbReference>
<accession>A0A7M7HFH6</accession>
<evidence type="ECO:0000256" key="12">
    <source>
        <dbReference type="ARBA" id="ARBA00045850"/>
    </source>
</evidence>
<keyword evidence="8" id="KW-0479">Metal-binding</keyword>
<dbReference type="InterPro" id="IPR045249">
    <property type="entry name" value="HARBI1-like"/>
</dbReference>
<evidence type="ECO:0000256" key="10">
    <source>
        <dbReference type="ARBA" id="ARBA00023242"/>
    </source>
</evidence>
<evidence type="ECO:0000313" key="15">
    <source>
        <dbReference type="Proteomes" id="UP000007110"/>
    </source>
</evidence>
<keyword evidence="9" id="KW-0378">Hydrolase</keyword>
<evidence type="ECO:0000256" key="5">
    <source>
        <dbReference type="ARBA" id="ARBA00015519"/>
    </source>
</evidence>
<evidence type="ECO:0000256" key="7">
    <source>
        <dbReference type="ARBA" id="ARBA00022722"/>
    </source>
</evidence>
<reference evidence="14" key="2">
    <citation type="submission" date="2021-01" db="UniProtKB">
        <authorList>
            <consortium name="EnsemblMetazoa"/>
        </authorList>
    </citation>
    <scope>IDENTIFICATION</scope>
</reference>
<dbReference type="GeneID" id="589724"/>
<evidence type="ECO:0000256" key="2">
    <source>
        <dbReference type="ARBA" id="ARBA00004123"/>
    </source>
</evidence>
<dbReference type="EnsemblMetazoa" id="XM_011672826">
    <property type="protein sequence ID" value="XP_011671128"/>
    <property type="gene ID" value="LOC589724"/>
</dbReference>
<evidence type="ECO:0000313" key="14">
    <source>
        <dbReference type="EnsemblMetazoa" id="XP_011671128"/>
    </source>
</evidence>
<evidence type="ECO:0000256" key="6">
    <source>
        <dbReference type="ARBA" id="ARBA00022490"/>
    </source>
</evidence>
<evidence type="ECO:0000256" key="4">
    <source>
        <dbReference type="ARBA" id="ARBA00006958"/>
    </source>
</evidence>
<dbReference type="GO" id="GO:0005634">
    <property type="term" value="C:nucleus"/>
    <property type="evidence" value="ECO:0007669"/>
    <property type="project" value="UniProtKB-SubCell"/>
</dbReference>
<comment type="similarity">
    <text evidence="4">Belongs to the HARBI1 family.</text>
</comment>
<dbReference type="InParanoid" id="A0A7M7HFH6"/>
<sequence>MAAILHAIQHAAALRRERVFRDRRHPLDLYDDEQMFKLYRFSRQGCLHLINRLSRRIQHRTQRNHALPPSLQVFVALRFFATGSVMDCTSCIHGIHISTTSRTVRRVALALGELRDEVIKFPETMEEVRTAQVDFFNLAGMPNVVGAVDGTHVELHGAPLDDEYIYTNRKGKHSINVQLICNARYKITNVCARWPGSTHDSRVLRNSRIGERFADGELPGILVGDSGYPLQPWLITPLRDPQGNAERNYNRAHCRTRVTIEQLNGQLKNKFRCLMGQGIQMSAPRACDIIIACAVLFNIAKDLKEPEQAIEVEPDEVPHHPADQNQLTGIALRAELINNYFS</sequence>
<keyword evidence="10" id="KW-0539">Nucleus</keyword>
<protein>
    <recommendedName>
        <fullName evidence="5">Putative nuclease HARBI1</fullName>
    </recommendedName>
    <alternativeName>
        <fullName evidence="11">Harbinger transposase-derived nuclease</fullName>
    </alternativeName>
</protein>
<dbReference type="Proteomes" id="UP000007110">
    <property type="component" value="Unassembled WGS sequence"/>
</dbReference>
<proteinExistence type="inferred from homology"/>
<dbReference type="OMA" id="MICEANY"/>
<dbReference type="PANTHER" id="PTHR22930">
    <property type="match status" value="1"/>
</dbReference>
<keyword evidence="15" id="KW-1185">Reference proteome</keyword>
<dbReference type="PRINTS" id="PR02086">
    <property type="entry name" value="PUTNUCHARBI1"/>
</dbReference>
<comment type="cofactor">
    <cofactor evidence="1">
        <name>a divalent metal cation</name>
        <dbReference type="ChEBI" id="CHEBI:60240"/>
    </cofactor>
</comment>
<dbReference type="GO" id="GO:0046872">
    <property type="term" value="F:metal ion binding"/>
    <property type="evidence" value="ECO:0007669"/>
    <property type="project" value="UniProtKB-KW"/>
</dbReference>
<dbReference type="OrthoDB" id="2415966at2759"/>
<dbReference type="PANTHER" id="PTHR22930:SF227">
    <property type="entry name" value="DDE TNP4 DOMAIN-CONTAINING PROTEIN"/>
    <property type="match status" value="1"/>
</dbReference>
<dbReference type="RefSeq" id="XP_011671128.2">
    <property type="nucleotide sequence ID" value="XM_011672826.2"/>
</dbReference>
<keyword evidence="7" id="KW-0540">Nuclease</keyword>
<dbReference type="GO" id="GO:0016787">
    <property type="term" value="F:hydrolase activity"/>
    <property type="evidence" value="ECO:0007669"/>
    <property type="project" value="UniProtKB-KW"/>
</dbReference>
<comment type="subcellular location">
    <subcellularLocation>
        <location evidence="3">Cytoplasm</location>
    </subcellularLocation>
    <subcellularLocation>
        <location evidence="2">Nucleus</location>
    </subcellularLocation>
</comment>
<evidence type="ECO:0000259" key="13">
    <source>
        <dbReference type="Pfam" id="PF13359"/>
    </source>
</evidence>
<evidence type="ECO:0000256" key="1">
    <source>
        <dbReference type="ARBA" id="ARBA00001968"/>
    </source>
</evidence>
<evidence type="ECO:0000256" key="3">
    <source>
        <dbReference type="ARBA" id="ARBA00004496"/>
    </source>
</evidence>
<dbReference type="InterPro" id="IPR026103">
    <property type="entry name" value="HARBI1_animal"/>
</dbReference>
<organism evidence="14 15">
    <name type="scientific">Strongylocentrotus purpuratus</name>
    <name type="common">Purple sea urchin</name>
    <dbReference type="NCBI Taxonomy" id="7668"/>
    <lineage>
        <taxon>Eukaryota</taxon>
        <taxon>Metazoa</taxon>
        <taxon>Echinodermata</taxon>
        <taxon>Eleutherozoa</taxon>
        <taxon>Echinozoa</taxon>
        <taxon>Echinoidea</taxon>
        <taxon>Euechinoidea</taxon>
        <taxon>Echinacea</taxon>
        <taxon>Camarodonta</taxon>
        <taxon>Echinidea</taxon>
        <taxon>Strongylocentrotidae</taxon>
        <taxon>Strongylocentrotus</taxon>
    </lineage>
</organism>
<reference evidence="15" key="1">
    <citation type="submission" date="2015-02" db="EMBL/GenBank/DDBJ databases">
        <title>Genome sequencing for Strongylocentrotus purpuratus.</title>
        <authorList>
            <person name="Murali S."/>
            <person name="Liu Y."/>
            <person name="Vee V."/>
            <person name="English A."/>
            <person name="Wang M."/>
            <person name="Skinner E."/>
            <person name="Han Y."/>
            <person name="Muzny D.M."/>
            <person name="Worley K.C."/>
            <person name="Gibbs R.A."/>
        </authorList>
    </citation>
    <scope>NUCLEOTIDE SEQUENCE</scope>
</reference>
<comment type="function">
    <text evidence="12">Transposase-derived protein that may have nuclease activity. Does not have transposase activity.</text>
</comment>
<evidence type="ECO:0000256" key="11">
    <source>
        <dbReference type="ARBA" id="ARBA00030126"/>
    </source>
</evidence>
<dbReference type="InterPro" id="IPR027806">
    <property type="entry name" value="HARBI1_dom"/>
</dbReference>